<reference evidence="2" key="1">
    <citation type="submission" date="2014-09" db="EMBL/GenBank/DDBJ databases">
        <title>Genome sequence of the luminous mushroom Mycena chlorophos for searching fungal bioluminescence genes.</title>
        <authorList>
            <person name="Tanaka Y."/>
            <person name="Kasuga D."/>
            <person name="Oba Y."/>
            <person name="Hase S."/>
            <person name="Sato K."/>
            <person name="Oba Y."/>
            <person name="Sakakibara Y."/>
        </authorList>
    </citation>
    <scope>NUCLEOTIDE SEQUENCE</scope>
</reference>
<organism evidence="2 3">
    <name type="scientific">Mycena chlorophos</name>
    <name type="common">Agaric fungus</name>
    <name type="synonym">Agaricus chlorophos</name>
    <dbReference type="NCBI Taxonomy" id="658473"/>
    <lineage>
        <taxon>Eukaryota</taxon>
        <taxon>Fungi</taxon>
        <taxon>Dikarya</taxon>
        <taxon>Basidiomycota</taxon>
        <taxon>Agaricomycotina</taxon>
        <taxon>Agaricomycetes</taxon>
        <taxon>Agaricomycetidae</taxon>
        <taxon>Agaricales</taxon>
        <taxon>Marasmiineae</taxon>
        <taxon>Mycenaceae</taxon>
        <taxon>Mycena</taxon>
    </lineage>
</organism>
<evidence type="ECO:0000313" key="2">
    <source>
        <dbReference type="EMBL" id="GAT48963.1"/>
    </source>
</evidence>
<evidence type="ECO:0000313" key="3">
    <source>
        <dbReference type="Proteomes" id="UP000815677"/>
    </source>
</evidence>
<gene>
    <name evidence="2" type="ORF">MCHLO_06326</name>
</gene>
<feature type="region of interest" description="Disordered" evidence="1">
    <location>
        <begin position="33"/>
        <end position="80"/>
    </location>
</feature>
<sequence>MAGLKTKGHGRRRDDPVALEDLMRTTEMLVKRNGTYLLKESRETEHEPVEPVPKRVRPSQELHPETVPTEQVASDRATRRLSGRRHLDMERELVDTRYEPSEATVGAGHARIDGLHRGSGPAVSTKRESVV</sequence>
<dbReference type="EMBL" id="DF845129">
    <property type="protein sequence ID" value="GAT48963.1"/>
    <property type="molecule type" value="Genomic_DNA"/>
</dbReference>
<proteinExistence type="predicted"/>
<feature type="compositionally biased region" description="Basic and acidic residues" evidence="1">
    <location>
        <begin position="39"/>
        <end position="64"/>
    </location>
</feature>
<evidence type="ECO:0000256" key="1">
    <source>
        <dbReference type="SAM" id="MobiDB-lite"/>
    </source>
</evidence>
<feature type="region of interest" description="Disordered" evidence="1">
    <location>
        <begin position="102"/>
        <end position="131"/>
    </location>
</feature>
<dbReference type="Proteomes" id="UP000815677">
    <property type="component" value="Unassembled WGS sequence"/>
</dbReference>
<name>A0ABQ0LCY0_MYCCL</name>
<protein>
    <submittedName>
        <fullName evidence="2">Uncharacterized protein</fullName>
    </submittedName>
</protein>
<keyword evidence="3" id="KW-1185">Reference proteome</keyword>
<accession>A0ABQ0LCY0</accession>